<dbReference type="OMA" id="QPHHTTL"/>
<feature type="transmembrane region" description="Helical" evidence="2">
    <location>
        <begin position="118"/>
        <end position="137"/>
    </location>
</feature>
<dbReference type="PANTHER" id="PTHR33735:SF2">
    <property type="entry name" value="OS09G0468900 PROTEIN"/>
    <property type="match status" value="1"/>
</dbReference>
<dbReference type="PANTHER" id="PTHR33735">
    <property type="entry name" value="EXPRESSED PROTEIN"/>
    <property type="match status" value="1"/>
</dbReference>
<evidence type="ECO:0000256" key="1">
    <source>
        <dbReference type="SAM" id="MobiDB-lite"/>
    </source>
</evidence>
<organism evidence="3 4">
    <name type="scientific">Triticum turgidum subsp. durum</name>
    <name type="common">Durum wheat</name>
    <name type="synonym">Triticum durum</name>
    <dbReference type="NCBI Taxonomy" id="4567"/>
    <lineage>
        <taxon>Eukaryota</taxon>
        <taxon>Viridiplantae</taxon>
        <taxon>Streptophyta</taxon>
        <taxon>Embryophyta</taxon>
        <taxon>Tracheophyta</taxon>
        <taxon>Spermatophyta</taxon>
        <taxon>Magnoliopsida</taxon>
        <taxon>Liliopsida</taxon>
        <taxon>Poales</taxon>
        <taxon>Poaceae</taxon>
        <taxon>BOP clade</taxon>
        <taxon>Pooideae</taxon>
        <taxon>Triticodae</taxon>
        <taxon>Triticeae</taxon>
        <taxon>Triticinae</taxon>
        <taxon>Triticum</taxon>
    </lineage>
</organism>
<accession>A0A9R1AMI9</accession>
<evidence type="ECO:0000313" key="4">
    <source>
        <dbReference type="Proteomes" id="UP000324705"/>
    </source>
</evidence>
<sequence>MIKHSSYQPHHTTLHFSRANRLVVPFFPSVHPKLPLFESVLQSMATLALPPTAATLPAEEDPRAGEKPSADDSAADPSDIDSGWVFLGKSDVVPADQAAAAIDAAGHRRLGFSPLPMLPIWVQMVLGGVVYTAVPFYKRARQLEDKAIENVETALDVLERASEVTEKFAANVANSLPEDGSLHKLAEELEYIAEEVDKDAHKAEVMIKKIEALSDKIDAAVEPVIENPEEEFKPNPASHAGSDAEK</sequence>
<dbReference type="AlphaFoldDB" id="A0A9R1AMI9"/>
<keyword evidence="4" id="KW-1185">Reference proteome</keyword>
<keyword evidence="2" id="KW-0812">Transmembrane</keyword>
<evidence type="ECO:0000256" key="2">
    <source>
        <dbReference type="SAM" id="Phobius"/>
    </source>
</evidence>
<keyword evidence="2" id="KW-0472">Membrane</keyword>
<dbReference type="Proteomes" id="UP000324705">
    <property type="component" value="Chromosome 5B"/>
</dbReference>
<feature type="region of interest" description="Disordered" evidence="1">
    <location>
        <begin position="56"/>
        <end position="77"/>
    </location>
</feature>
<gene>
    <name evidence="3" type="ORF">TRITD_5Bv1G141370</name>
</gene>
<proteinExistence type="predicted"/>
<reference evidence="3 4" key="1">
    <citation type="submission" date="2017-09" db="EMBL/GenBank/DDBJ databases">
        <authorList>
            <consortium name="International Durum Wheat Genome Sequencing Consortium (IDWGSC)"/>
            <person name="Milanesi L."/>
        </authorList>
    </citation>
    <scope>NUCLEOTIDE SEQUENCE [LARGE SCALE GENOMIC DNA]</scope>
    <source>
        <strain evidence="4">cv. Svevo</strain>
    </source>
</reference>
<evidence type="ECO:0000313" key="3">
    <source>
        <dbReference type="EMBL" id="VAI33281.1"/>
    </source>
</evidence>
<protein>
    <submittedName>
        <fullName evidence="3">Uncharacterized protein</fullName>
    </submittedName>
</protein>
<keyword evidence="2" id="KW-1133">Transmembrane helix</keyword>
<dbReference type="Gramene" id="TRITD5Bv1G141370.1">
    <property type="protein sequence ID" value="TRITD5Bv1G141370.1"/>
    <property type="gene ID" value="TRITD5Bv1G141370"/>
</dbReference>
<feature type="region of interest" description="Disordered" evidence="1">
    <location>
        <begin position="226"/>
        <end position="246"/>
    </location>
</feature>
<name>A0A9R1AMI9_TRITD</name>
<dbReference type="EMBL" id="LT934120">
    <property type="protein sequence ID" value="VAI33281.1"/>
    <property type="molecule type" value="Genomic_DNA"/>
</dbReference>
<feature type="compositionally biased region" description="Basic and acidic residues" evidence="1">
    <location>
        <begin position="60"/>
        <end position="70"/>
    </location>
</feature>